<proteinExistence type="predicted"/>
<gene>
    <name evidence="2" type="ORF">J2Z22_001372</name>
</gene>
<dbReference type="RefSeq" id="WP_025701382.1">
    <property type="nucleotide sequence ID" value="NZ_JAUSUY010000004.1"/>
</dbReference>
<dbReference type="EMBL" id="JAUSUY010000004">
    <property type="protein sequence ID" value="MDT3425853.1"/>
    <property type="molecule type" value="Genomic_DNA"/>
</dbReference>
<reference evidence="2 3" key="1">
    <citation type="submission" date="2023-07" db="EMBL/GenBank/DDBJ databases">
        <title>Genomic Encyclopedia of Type Strains, Phase IV (KMG-IV): sequencing the most valuable type-strain genomes for metagenomic binning, comparative biology and taxonomic classification.</title>
        <authorList>
            <person name="Goeker M."/>
        </authorList>
    </citation>
    <scope>NUCLEOTIDE SEQUENCE [LARGE SCALE GENOMIC DNA]</scope>
    <source>
        <strain evidence="2 3">T98</strain>
    </source>
</reference>
<comment type="caution">
    <text evidence="2">The sequence shown here is derived from an EMBL/GenBank/DDBJ whole genome shotgun (WGS) entry which is preliminary data.</text>
</comment>
<organism evidence="2 3">
    <name type="scientific">Paenibacillus forsythiae</name>
    <dbReference type="NCBI Taxonomy" id="365616"/>
    <lineage>
        <taxon>Bacteria</taxon>
        <taxon>Bacillati</taxon>
        <taxon>Bacillota</taxon>
        <taxon>Bacilli</taxon>
        <taxon>Bacillales</taxon>
        <taxon>Paenibacillaceae</taxon>
        <taxon>Paenibacillus</taxon>
    </lineage>
</organism>
<dbReference type="SUPFAM" id="SSF51215">
    <property type="entry name" value="Regulatory protein AraC"/>
    <property type="match status" value="1"/>
</dbReference>
<protein>
    <recommendedName>
        <fullName evidence="4">AraC-type arabinose-binding/dimerisation domain-containing protein</fullName>
    </recommendedName>
</protein>
<evidence type="ECO:0000256" key="1">
    <source>
        <dbReference type="ARBA" id="ARBA00023125"/>
    </source>
</evidence>
<evidence type="ECO:0000313" key="2">
    <source>
        <dbReference type="EMBL" id="MDT3425853.1"/>
    </source>
</evidence>
<dbReference type="Proteomes" id="UP001248709">
    <property type="component" value="Unassembled WGS sequence"/>
</dbReference>
<evidence type="ECO:0000313" key="3">
    <source>
        <dbReference type="Proteomes" id="UP001248709"/>
    </source>
</evidence>
<keyword evidence="1" id="KW-0238">DNA-binding</keyword>
<dbReference type="InterPro" id="IPR037923">
    <property type="entry name" value="HTH-like"/>
</dbReference>
<evidence type="ECO:0008006" key="4">
    <source>
        <dbReference type="Google" id="ProtNLM"/>
    </source>
</evidence>
<accession>A0ABU3H4V6</accession>
<sequence>MKLLQLHTNLNASFAGDVPLYVYTVETEKQPPITRLNGFSAKQLFFTIAGGGEFRLLGQDNWDILMPDRLLYIPGGLPHEYVPKGREPWLTGYVTFVEKEDG</sequence>
<keyword evidence="3" id="KW-1185">Reference proteome</keyword>
<name>A0ABU3H4V6_9BACL</name>